<feature type="transmembrane region" description="Helical" evidence="11">
    <location>
        <begin position="273"/>
        <end position="293"/>
    </location>
</feature>
<accession>A0A1H7X4L2</accession>
<evidence type="ECO:0000256" key="8">
    <source>
        <dbReference type="ARBA" id="ARBA00022989"/>
    </source>
</evidence>
<evidence type="ECO:0000256" key="4">
    <source>
        <dbReference type="ARBA" id="ARBA00022679"/>
    </source>
</evidence>
<dbReference type="OrthoDB" id="9768187at2"/>
<dbReference type="UniPathway" id="UPA00219"/>
<feature type="transmembrane region" description="Helical" evidence="11">
    <location>
        <begin position="75"/>
        <end position="95"/>
    </location>
</feature>
<evidence type="ECO:0000256" key="7">
    <source>
        <dbReference type="ARBA" id="ARBA00022984"/>
    </source>
</evidence>
<feature type="transmembrane region" description="Helical" evidence="11">
    <location>
        <begin position="162"/>
        <end position="179"/>
    </location>
</feature>
<evidence type="ECO:0000256" key="5">
    <source>
        <dbReference type="ARBA" id="ARBA00022692"/>
    </source>
</evidence>
<comment type="catalytic activity">
    <reaction evidence="11">
        <text>[GlcNAc-(1-&gt;4)-Mur2Ac(oyl-L-Ala-gamma-D-Glu-L-Lys-D-Ala-D-Ala)](n)-di-trans,octa-cis-undecaprenyl diphosphate + beta-D-GlcNAc-(1-&gt;4)-Mur2Ac(oyl-L-Ala-gamma-D-Glu-L-Lys-D-Ala-D-Ala)-di-trans,octa-cis-undecaprenyl diphosphate = [GlcNAc-(1-&gt;4)-Mur2Ac(oyl-L-Ala-gamma-D-Glu-L-Lys-D-Ala-D-Ala)](n+1)-di-trans,octa-cis-undecaprenyl diphosphate + di-trans,octa-cis-undecaprenyl diphosphate + H(+)</text>
        <dbReference type="Rhea" id="RHEA:23708"/>
        <dbReference type="Rhea" id="RHEA-COMP:9602"/>
        <dbReference type="Rhea" id="RHEA-COMP:9603"/>
        <dbReference type="ChEBI" id="CHEBI:15378"/>
        <dbReference type="ChEBI" id="CHEBI:58405"/>
        <dbReference type="ChEBI" id="CHEBI:60033"/>
        <dbReference type="ChEBI" id="CHEBI:78435"/>
        <dbReference type="EC" id="2.4.99.28"/>
    </reaction>
</comment>
<dbReference type="PANTHER" id="PTHR30474">
    <property type="entry name" value="CELL CYCLE PROTEIN"/>
    <property type="match status" value="1"/>
</dbReference>
<keyword evidence="4 11" id="KW-0808">Transferase</keyword>
<feature type="transmembrane region" description="Helical" evidence="11">
    <location>
        <begin position="339"/>
        <end position="360"/>
    </location>
</feature>
<name>A0A1H7X4L2_9BACT</name>
<dbReference type="GO" id="GO:0032153">
    <property type="term" value="C:cell division site"/>
    <property type="evidence" value="ECO:0007669"/>
    <property type="project" value="TreeGrafter"/>
</dbReference>
<feature type="transmembrane region" description="Helical" evidence="11">
    <location>
        <begin position="305"/>
        <end position="327"/>
    </location>
</feature>
<evidence type="ECO:0000256" key="11">
    <source>
        <dbReference type="HAMAP-Rule" id="MF_02079"/>
    </source>
</evidence>
<feature type="transmembrane region" description="Helical" evidence="11">
    <location>
        <begin position="7"/>
        <end position="30"/>
    </location>
</feature>
<dbReference type="GO" id="GO:0008955">
    <property type="term" value="F:peptidoglycan glycosyltransferase activity"/>
    <property type="evidence" value="ECO:0007669"/>
    <property type="project" value="UniProtKB-UniRule"/>
</dbReference>
<reference evidence="12 13" key="1">
    <citation type="submission" date="2016-10" db="EMBL/GenBank/DDBJ databases">
        <authorList>
            <person name="de Groot N.N."/>
        </authorList>
    </citation>
    <scope>NUCLEOTIDE SEQUENCE [LARGE SCALE GENOMIC DNA]</scope>
    <source>
        <strain evidence="12 13">DSM 8423</strain>
    </source>
</reference>
<dbReference type="RefSeq" id="WP_093883144.1">
    <property type="nucleotide sequence ID" value="NZ_FOBS01000009.1"/>
</dbReference>
<dbReference type="GO" id="GO:0008360">
    <property type="term" value="P:regulation of cell shape"/>
    <property type="evidence" value="ECO:0007669"/>
    <property type="project" value="UniProtKB-KW"/>
</dbReference>
<comment type="subcellular location">
    <subcellularLocation>
        <location evidence="11">Cell membrane</location>
        <topology evidence="11">Multi-pass membrane protein</topology>
    </subcellularLocation>
    <subcellularLocation>
        <location evidence="1">Membrane</location>
        <topology evidence="1">Multi-pass membrane protein</topology>
    </subcellularLocation>
</comment>
<dbReference type="GO" id="GO:0005886">
    <property type="term" value="C:plasma membrane"/>
    <property type="evidence" value="ECO:0007669"/>
    <property type="project" value="UniProtKB-SubCell"/>
</dbReference>
<dbReference type="InterPro" id="IPR011923">
    <property type="entry name" value="RodA/MrdB"/>
</dbReference>
<dbReference type="EMBL" id="FOBS01000009">
    <property type="protein sequence ID" value="SEM28038.1"/>
    <property type="molecule type" value="Genomic_DNA"/>
</dbReference>
<feature type="transmembrane region" description="Helical" evidence="11">
    <location>
        <begin position="137"/>
        <end position="156"/>
    </location>
</feature>
<organism evidence="12 13">
    <name type="scientific">Syntrophus gentianae</name>
    <dbReference type="NCBI Taxonomy" id="43775"/>
    <lineage>
        <taxon>Bacteria</taxon>
        <taxon>Pseudomonadati</taxon>
        <taxon>Thermodesulfobacteriota</taxon>
        <taxon>Syntrophia</taxon>
        <taxon>Syntrophales</taxon>
        <taxon>Syntrophaceae</taxon>
        <taxon>Syntrophus</taxon>
    </lineage>
</organism>
<dbReference type="NCBIfam" id="NF037961">
    <property type="entry name" value="RodA_shape"/>
    <property type="match status" value="1"/>
</dbReference>
<evidence type="ECO:0000256" key="3">
    <source>
        <dbReference type="ARBA" id="ARBA00022676"/>
    </source>
</evidence>
<dbReference type="AlphaFoldDB" id="A0A1H7X4L2"/>
<sequence length="369" mass="41406">MRFDRRLVLNFDWTLLILVLLLCATGVLNIFSASYSFSGAKANLFYIKQLQWILLGLFCMSIAFCIDYRFICQYAYILHGTAVCCLIVVFFYGFATHGSQRWISLGSFSLQPSELVKLTLILALAKYFDEHKLDQGYYLRELGIPLLFLLVPFLLILEQPDLGTGLILLIVSASLFLFVGIRLKSLGYVLTLVVLMMPVGWFFMKEYQRERVLTFLNPERDPLGSGYHIIQSMIAIGSGGILGKGFLKGTQTQLQFLPEQQTDFVFSVFAEEWGFLGGGALILLFASLILWSLKISLHSRDFLGTLIAFGLAALLFWEVFINIGMVLGMMPVVGIPLPFLSYGGSAIVSLLTCIGLLLNVSMRRYILQP</sequence>
<dbReference type="Pfam" id="PF01098">
    <property type="entry name" value="FTSW_RODA_SPOVE"/>
    <property type="match status" value="1"/>
</dbReference>
<gene>
    <name evidence="11" type="primary">rodA</name>
    <name evidence="12" type="ORF">SAMN04489760_10921</name>
</gene>
<keyword evidence="3 11" id="KW-0328">Glycosyltransferase</keyword>
<evidence type="ECO:0000256" key="10">
    <source>
        <dbReference type="ARBA" id="ARBA00023316"/>
    </source>
</evidence>
<keyword evidence="5 11" id="KW-0812">Transmembrane</keyword>
<dbReference type="GO" id="GO:0009252">
    <property type="term" value="P:peptidoglycan biosynthetic process"/>
    <property type="evidence" value="ECO:0007669"/>
    <property type="project" value="UniProtKB-UniRule"/>
</dbReference>
<keyword evidence="2 11" id="KW-1003">Cell membrane</keyword>
<evidence type="ECO:0000256" key="1">
    <source>
        <dbReference type="ARBA" id="ARBA00004141"/>
    </source>
</evidence>
<dbReference type="InterPro" id="IPR001182">
    <property type="entry name" value="FtsW/RodA"/>
</dbReference>
<dbReference type="EC" id="2.4.99.28" evidence="11"/>
<keyword evidence="9 11" id="KW-0472">Membrane</keyword>
<keyword evidence="10 11" id="KW-0961">Cell wall biogenesis/degradation</keyword>
<proteinExistence type="inferred from homology"/>
<feature type="transmembrane region" description="Helical" evidence="11">
    <location>
        <begin position="50"/>
        <end position="68"/>
    </location>
</feature>
<keyword evidence="8 11" id="KW-1133">Transmembrane helix</keyword>
<comment type="pathway">
    <text evidence="11">Cell wall biogenesis; peptidoglycan biosynthesis.</text>
</comment>
<keyword evidence="13" id="KW-1185">Reference proteome</keyword>
<evidence type="ECO:0000256" key="9">
    <source>
        <dbReference type="ARBA" id="ARBA00023136"/>
    </source>
</evidence>
<dbReference type="STRING" id="43775.SAMN04489760_10921"/>
<dbReference type="GO" id="GO:0071555">
    <property type="term" value="P:cell wall organization"/>
    <property type="evidence" value="ECO:0007669"/>
    <property type="project" value="UniProtKB-KW"/>
</dbReference>
<keyword evidence="6 11" id="KW-0133">Cell shape</keyword>
<evidence type="ECO:0000313" key="12">
    <source>
        <dbReference type="EMBL" id="SEM28038.1"/>
    </source>
</evidence>
<dbReference type="InterPro" id="IPR018365">
    <property type="entry name" value="Cell_cycle_FtsW-rel_CS"/>
</dbReference>
<dbReference type="NCBIfam" id="TIGR02210">
    <property type="entry name" value="rodA_shape"/>
    <property type="match status" value="1"/>
</dbReference>
<protein>
    <recommendedName>
        <fullName evidence="11">Peptidoglycan glycosyltransferase RodA</fullName>
        <shortName evidence="11">PGT</shortName>
        <ecNumber evidence="11">2.4.99.28</ecNumber>
    </recommendedName>
    <alternativeName>
        <fullName evidence="11">Cell elongation protein RodA</fullName>
    </alternativeName>
    <alternativeName>
        <fullName evidence="11">Cell wall polymerase</fullName>
    </alternativeName>
    <alternativeName>
        <fullName evidence="11">Peptidoglycan polymerase</fullName>
        <shortName evidence="11">PG polymerase</shortName>
    </alternativeName>
</protein>
<dbReference type="Proteomes" id="UP000198744">
    <property type="component" value="Unassembled WGS sequence"/>
</dbReference>
<dbReference type="PROSITE" id="PS00428">
    <property type="entry name" value="FTSW_RODA_SPOVE"/>
    <property type="match status" value="1"/>
</dbReference>
<evidence type="ECO:0000313" key="13">
    <source>
        <dbReference type="Proteomes" id="UP000198744"/>
    </source>
</evidence>
<dbReference type="GO" id="GO:0051301">
    <property type="term" value="P:cell division"/>
    <property type="evidence" value="ECO:0007669"/>
    <property type="project" value="InterPro"/>
</dbReference>
<feature type="transmembrane region" description="Helical" evidence="11">
    <location>
        <begin position="186"/>
        <end position="204"/>
    </location>
</feature>
<evidence type="ECO:0000256" key="6">
    <source>
        <dbReference type="ARBA" id="ARBA00022960"/>
    </source>
</evidence>
<dbReference type="GO" id="GO:0015648">
    <property type="term" value="F:lipid-linked peptidoglycan transporter activity"/>
    <property type="evidence" value="ECO:0007669"/>
    <property type="project" value="TreeGrafter"/>
</dbReference>
<dbReference type="HAMAP" id="MF_02079">
    <property type="entry name" value="PGT_RodA"/>
    <property type="match status" value="1"/>
</dbReference>
<comment type="similarity">
    <text evidence="11">Belongs to the SEDS family. MrdB/RodA subfamily.</text>
</comment>
<dbReference type="PANTHER" id="PTHR30474:SF1">
    <property type="entry name" value="PEPTIDOGLYCAN GLYCOSYLTRANSFERASE MRDB"/>
    <property type="match status" value="1"/>
</dbReference>
<comment type="function">
    <text evidence="11">Peptidoglycan polymerase that is essential for cell wall elongation.</text>
</comment>
<evidence type="ECO:0000256" key="2">
    <source>
        <dbReference type="ARBA" id="ARBA00022475"/>
    </source>
</evidence>
<keyword evidence="7 11" id="KW-0573">Peptidoglycan synthesis</keyword>